<dbReference type="PANTHER" id="PTHR13847">
    <property type="entry name" value="SARCOSINE DEHYDROGENASE-RELATED"/>
    <property type="match status" value="1"/>
</dbReference>
<feature type="domain" description="FAD dependent oxidoreductase" evidence="2">
    <location>
        <begin position="38"/>
        <end position="388"/>
    </location>
</feature>
<gene>
    <name evidence="3" type="ORF">AOT14_13760</name>
</gene>
<evidence type="ECO:0000256" key="1">
    <source>
        <dbReference type="ARBA" id="ARBA00023002"/>
    </source>
</evidence>
<dbReference type="EMBL" id="CP012900">
    <property type="protein sequence ID" value="ALJ27779.1"/>
    <property type="molecule type" value="Genomic_DNA"/>
</dbReference>
<organism evidence="3 4">
    <name type="scientific">Stenotrophomonas acidaminiphila</name>
    <dbReference type="NCBI Taxonomy" id="128780"/>
    <lineage>
        <taxon>Bacteria</taxon>
        <taxon>Pseudomonadati</taxon>
        <taxon>Pseudomonadota</taxon>
        <taxon>Gammaproteobacteria</taxon>
        <taxon>Lysobacterales</taxon>
        <taxon>Lysobacteraceae</taxon>
        <taxon>Stenotrophomonas</taxon>
    </lineage>
</organism>
<accession>A0A0S1AYE1</accession>
<sequence length="433" mass="47658">MRLMPDAAARPDYPPSWYAASLPPLAPRAPLRGHARADVAVLGAGYTGLTAALALAEKGYRVTVLEAERVGWGASGRNGGQALVGYGCDLHTLESLLGHDDARLLFEFSREGLRRLRQRIARHGIDCDWRDGHASVPIRSRQERALRADMETLARRYDYPLQWWDRAQLRQVLASDRYRGALYDPGSGHLHPLAYAQGLARAAEAAGATVHEHSPVQRLEHGARPLLHTAQGKVEADFVVLAGNAWLQGIAPELETRMMPVGTYIGATAPLGAERARALIGNDMAVADVNWALDYFRLSRDHRLLFGGQASYSALPPPGLRGAMTRRMRAVFPQLADVELEYVWGGYIDITRNRAPHWGRLTPNIYFAQGFSGHGVASTGLAGDVIAEAIAGQAQRLDVFERIAHHRFPGGTALRRPLLVAAMSWYKLRDLLW</sequence>
<evidence type="ECO:0000313" key="4">
    <source>
        <dbReference type="Proteomes" id="UP000061010"/>
    </source>
</evidence>
<name>A0A0S1AYE1_9GAMM</name>
<dbReference type="PATRIC" id="fig|128780.6.peg.1388"/>
<dbReference type="Pfam" id="PF01266">
    <property type="entry name" value="DAO"/>
    <property type="match status" value="1"/>
</dbReference>
<dbReference type="InterPro" id="IPR006076">
    <property type="entry name" value="FAD-dep_OxRdtase"/>
</dbReference>
<dbReference type="Gene3D" id="3.50.50.60">
    <property type="entry name" value="FAD/NAD(P)-binding domain"/>
    <property type="match status" value="1"/>
</dbReference>
<dbReference type="Proteomes" id="UP000061010">
    <property type="component" value="Chromosome"/>
</dbReference>
<dbReference type="GO" id="GO:0005737">
    <property type="term" value="C:cytoplasm"/>
    <property type="evidence" value="ECO:0007669"/>
    <property type="project" value="TreeGrafter"/>
</dbReference>
<proteinExistence type="predicted"/>
<dbReference type="AlphaFoldDB" id="A0A0S1AYE1"/>
<dbReference type="PANTHER" id="PTHR13847:SF281">
    <property type="entry name" value="FAD DEPENDENT OXIDOREDUCTASE DOMAIN-CONTAINING PROTEIN"/>
    <property type="match status" value="1"/>
</dbReference>
<evidence type="ECO:0000259" key="2">
    <source>
        <dbReference type="Pfam" id="PF01266"/>
    </source>
</evidence>
<dbReference type="KEGG" id="sacz:AOT14_13760"/>
<protein>
    <submittedName>
        <fullName evidence="3">Oxidoreductase</fullName>
    </submittedName>
</protein>
<evidence type="ECO:0000313" key="3">
    <source>
        <dbReference type="EMBL" id="ALJ27779.1"/>
    </source>
</evidence>
<dbReference type="GO" id="GO:0016491">
    <property type="term" value="F:oxidoreductase activity"/>
    <property type="evidence" value="ECO:0007669"/>
    <property type="project" value="UniProtKB-KW"/>
</dbReference>
<keyword evidence="4" id="KW-1185">Reference proteome</keyword>
<dbReference type="SUPFAM" id="SSF51905">
    <property type="entry name" value="FAD/NAD(P)-binding domain"/>
    <property type="match status" value="1"/>
</dbReference>
<reference evidence="3 4" key="1">
    <citation type="journal article" date="2015" name="Genome Announc.">
        <title>Complete Genome Sequencing of Stenotrophomonas acidaminiphila ZAC14D2_NAIMI4_2, a Multidrug-Resistant Strain Isolated from Sediments of a Polluted River in Mexico, Uncovers New Antibiotic Resistance Genes and a Novel Class-II Lasso Peptide Biosynthesis Gene Cluster.</title>
        <authorList>
            <person name="Vinuesa P."/>
            <person name="Ochoa-Sanchez L.E."/>
        </authorList>
    </citation>
    <scope>NUCLEOTIDE SEQUENCE [LARGE SCALE GENOMIC DNA]</scope>
    <source>
        <strain evidence="3 4">ZAC14D2_NAIMI4_2</strain>
    </source>
</reference>
<keyword evidence="1" id="KW-0560">Oxidoreductase</keyword>
<dbReference type="Gene3D" id="3.30.9.10">
    <property type="entry name" value="D-Amino Acid Oxidase, subunit A, domain 2"/>
    <property type="match status" value="1"/>
</dbReference>
<dbReference type="PRINTS" id="PR00420">
    <property type="entry name" value="RNGMNOXGNASE"/>
</dbReference>
<dbReference type="InterPro" id="IPR036188">
    <property type="entry name" value="FAD/NAD-bd_sf"/>
</dbReference>